<sequence length="196" mass="21727">MDGLYRLNLNHFAQKPSIFTEINTQSPPPLPISPPQHCRWCPRPPAPTGRTPARAAGSTSRTCFLASTPIPPPLRVRLLVPDGEASGKSMPEENRKRFPACPLRRPPAPGFVRPCAFLARNEQLRQKQGVWASSSGRRRCAPPPGRALRLTVFGVRLRRTAPYGRPHARPAKSRSNRRRVWAGSAGRLRRSPPSAD</sequence>
<comment type="caution">
    <text evidence="2">The sequence shown here is derived from an EMBL/GenBank/DDBJ whole genome shotgun (WGS) entry which is preliminary data.</text>
</comment>
<evidence type="ECO:0000313" key="2">
    <source>
        <dbReference type="EMBL" id="KAG2580229.1"/>
    </source>
</evidence>
<evidence type="ECO:0000313" key="3">
    <source>
        <dbReference type="Proteomes" id="UP000823388"/>
    </source>
</evidence>
<feature type="region of interest" description="Disordered" evidence="1">
    <location>
        <begin position="161"/>
        <end position="196"/>
    </location>
</feature>
<proteinExistence type="predicted"/>
<gene>
    <name evidence="2" type="ORF">PVAP13_6NG325301</name>
</gene>
<evidence type="ECO:0000256" key="1">
    <source>
        <dbReference type="SAM" id="MobiDB-lite"/>
    </source>
</evidence>
<keyword evidence="3" id="KW-1185">Reference proteome</keyword>
<dbReference type="Proteomes" id="UP000823388">
    <property type="component" value="Chromosome 6N"/>
</dbReference>
<accession>A0A8T0R5E4</accession>
<protein>
    <submittedName>
        <fullName evidence="2">Uncharacterized protein</fullName>
    </submittedName>
</protein>
<dbReference type="EMBL" id="CM029048">
    <property type="protein sequence ID" value="KAG2580229.1"/>
    <property type="molecule type" value="Genomic_DNA"/>
</dbReference>
<organism evidence="2 3">
    <name type="scientific">Panicum virgatum</name>
    <name type="common">Blackwell switchgrass</name>
    <dbReference type="NCBI Taxonomy" id="38727"/>
    <lineage>
        <taxon>Eukaryota</taxon>
        <taxon>Viridiplantae</taxon>
        <taxon>Streptophyta</taxon>
        <taxon>Embryophyta</taxon>
        <taxon>Tracheophyta</taxon>
        <taxon>Spermatophyta</taxon>
        <taxon>Magnoliopsida</taxon>
        <taxon>Liliopsida</taxon>
        <taxon>Poales</taxon>
        <taxon>Poaceae</taxon>
        <taxon>PACMAD clade</taxon>
        <taxon>Panicoideae</taxon>
        <taxon>Panicodae</taxon>
        <taxon>Paniceae</taxon>
        <taxon>Panicinae</taxon>
        <taxon>Panicum</taxon>
        <taxon>Panicum sect. Hiantes</taxon>
    </lineage>
</organism>
<feature type="compositionally biased region" description="Basic residues" evidence="1">
    <location>
        <begin position="166"/>
        <end position="180"/>
    </location>
</feature>
<dbReference type="AlphaFoldDB" id="A0A8T0R5E4"/>
<name>A0A8T0R5E4_PANVG</name>
<reference evidence="2" key="1">
    <citation type="submission" date="2020-05" db="EMBL/GenBank/DDBJ databases">
        <title>WGS assembly of Panicum virgatum.</title>
        <authorList>
            <person name="Lovell J.T."/>
            <person name="Jenkins J."/>
            <person name="Shu S."/>
            <person name="Juenger T.E."/>
            <person name="Schmutz J."/>
        </authorList>
    </citation>
    <scope>NUCLEOTIDE SEQUENCE</scope>
    <source>
        <strain evidence="2">AP13</strain>
    </source>
</reference>